<evidence type="ECO:0000256" key="2">
    <source>
        <dbReference type="ARBA" id="ARBA00022670"/>
    </source>
</evidence>
<dbReference type="Proteomes" id="UP000640299">
    <property type="component" value="Chromosome"/>
</dbReference>
<dbReference type="RefSeq" id="WP_204168253.1">
    <property type="nucleotide sequence ID" value="NZ_CP069389.1"/>
</dbReference>
<dbReference type="AlphaFoldDB" id="A0AB37HTQ4"/>
<dbReference type="Pfam" id="PF13365">
    <property type="entry name" value="Trypsin_2"/>
    <property type="match status" value="1"/>
</dbReference>
<dbReference type="InterPro" id="IPR000126">
    <property type="entry name" value="V8_ser_AS"/>
</dbReference>
<evidence type="ECO:0000256" key="6">
    <source>
        <dbReference type="RuleBase" id="RU004296"/>
    </source>
</evidence>
<keyword evidence="2 6" id="KW-0645">Protease</keyword>
<evidence type="ECO:0000313" key="8">
    <source>
        <dbReference type="Proteomes" id="UP000640299"/>
    </source>
</evidence>
<feature type="chain" id="PRO_5044048178" description="Serine protease" evidence="6">
    <location>
        <begin position="26"/>
        <end position="692"/>
    </location>
</feature>
<sequence length="692" mass="81166">MKKFILLFIFLFLLNISIISNQVFAEESNQSDQQISDSNLNESNISNIDIDKYENEDLNTNLETDNNTNDDVEDFEDVEFKELNQDKEILTINDVNEHKENKNIDSTYHDVYFVSNDKEQDNRISMIEENTLDKNFNNVDNIINENQNTSVVGKEYLEINNEVEKEINGVETIIDTDDRKIVNDISRTPNKSIVYIKTFLYDNSYYRGTGFIIDDYAVLTAAHVITAENKDEKIKDIYIYAGYKFDNSSEETARVIKSYVLADWINNPNINHDMALLILDKPLGKTFEKLNIIDRALIGEVINTIGYPGKDNGEVRKGNQYYSSGKIVKVTNNNIFYDLDTEGGQSGSPIFNENKEVIAIHTNGFDKRNSYKFNLGLRLTSNNIETINEWKNELKIENFNKYIYINEKNAKVWKDLNFKELYKNDKDILDRVYKAENLYTDSLGGKYLLIKDKNYQFIGFININDITEINATSTNLSVQLKKENIKHFRNLFEDVKTDTKLSFNTHYKVKYTYRLPNNRIIYSLYDKNDKWQGYVLNKDVNEIKFEPYDERVEIIKNNYTVWGDFFGKKNLDTKSIYHKVFNAKGIYKDKNNNRTYLKIYDSKDKYLGILNISATKKVVPQSFNKNVKVVSKNHKFYSVLFDTVRDKSQNYLNKKLHSKYLYKFSNGKIYYSLYDNKDKWIGYIEKEAVKIL</sequence>
<evidence type="ECO:0000256" key="5">
    <source>
        <dbReference type="ARBA" id="ARBA00022825"/>
    </source>
</evidence>
<evidence type="ECO:0000256" key="1">
    <source>
        <dbReference type="ARBA" id="ARBA00008764"/>
    </source>
</evidence>
<dbReference type="InterPro" id="IPR043504">
    <property type="entry name" value="Peptidase_S1_PA_chymotrypsin"/>
</dbReference>
<keyword evidence="3 6" id="KW-0732">Signal</keyword>
<dbReference type="EMBL" id="CP069389">
    <property type="protein sequence ID" value="QRN90340.1"/>
    <property type="molecule type" value="Genomic_DNA"/>
</dbReference>
<dbReference type="EC" id="3.4.21.-" evidence="6"/>
<dbReference type="PANTHER" id="PTHR15462">
    <property type="entry name" value="SERINE PROTEASE"/>
    <property type="match status" value="1"/>
</dbReference>
<keyword evidence="5 6" id="KW-0720">Serine protease</keyword>
<dbReference type="GO" id="GO:0006508">
    <property type="term" value="P:proteolysis"/>
    <property type="evidence" value="ECO:0007669"/>
    <property type="project" value="UniProtKB-KW"/>
</dbReference>
<dbReference type="Gene3D" id="2.40.10.10">
    <property type="entry name" value="Trypsin-like serine proteases"/>
    <property type="match status" value="2"/>
</dbReference>
<comment type="similarity">
    <text evidence="1 6">Belongs to the peptidase S1B family.</text>
</comment>
<evidence type="ECO:0000313" key="7">
    <source>
        <dbReference type="EMBL" id="QRN90340.1"/>
    </source>
</evidence>
<feature type="signal peptide" evidence="6">
    <location>
        <begin position="1"/>
        <end position="25"/>
    </location>
</feature>
<keyword evidence="4 6" id="KW-0378">Hydrolase</keyword>
<accession>A0AB37HTQ4</accession>
<evidence type="ECO:0000256" key="4">
    <source>
        <dbReference type="ARBA" id="ARBA00022801"/>
    </source>
</evidence>
<protein>
    <recommendedName>
        <fullName evidence="6">Serine protease</fullName>
        <ecNumber evidence="6">3.4.21.-</ecNumber>
    </recommendedName>
</protein>
<reference evidence="7" key="1">
    <citation type="submission" date="2021-02" db="EMBL/GenBank/DDBJ databases">
        <title>cfr and optrA-positive Staphylococcus spp.</title>
        <authorList>
            <person name="Chen L."/>
        </authorList>
    </citation>
    <scope>NUCLEOTIDE SEQUENCE</scope>
    <source>
        <strain evidence="7">GDQ20D70P</strain>
    </source>
</reference>
<organism evidence="7 8">
    <name type="scientific">Mammaliicoccus sciuri</name>
    <name type="common">Staphylococcus sciuri</name>
    <dbReference type="NCBI Taxonomy" id="1296"/>
    <lineage>
        <taxon>Bacteria</taxon>
        <taxon>Bacillati</taxon>
        <taxon>Bacillota</taxon>
        <taxon>Bacilli</taxon>
        <taxon>Bacillales</taxon>
        <taxon>Staphylococcaceae</taxon>
        <taxon>Mammaliicoccus</taxon>
    </lineage>
</organism>
<dbReference type="PRINTS" id="PR00839">
    <property type="entry name" value="V8PROTEASE"/>
</dbReference>
<dbReference type="PROSITE" id="PS00673">
    <property type="entry name" value="V8_SER"/>
    <property type="match status" value="1"/>
</dbReference>
<gene>
    <name evidence="7" type="ORF">JRU67_09735</name>
</gene>
<proteinExistence type="inferred from homology"/>
<dbReference type="PANTHER" id="PTHR15462:SF8">
    <property type="entry name" value="SERINE PROTEASE"/>
    <property type="match status" value="1"/>
</dbReference>
<evidence type="ECO:0000256" key="3">
    <source>
        <dbReference type="ARBA" id="ARBA00022729"/>
    </source>
</evidence>
<dbReference type="InterPro" id="IPR009003">
    <property type="entry name" value="Peptidase_S1_PA"/>
</dbReference>
<dbReference type="InterPro" id="IPR008256">
    <property type="entry name" value="Peptidase_S1B"/>
</dbReference>
<name>A0AB37HTQ4_MAMSC</name>
<dbReference type="InterPro" id="IPR050966">
    <property type="entry name" value="Glutamyl_endopeptidase"/>
</dbReference>
<dbReference type="SUPFAM" id="SSF50494">
    <property type="entry name" value="Trypsin-like serine proteases"/>
    <property type="match status" value="1"/>
</dbReference>
<dbReference type="GO" id="GO:0008236">
    <property type="term" value="F:serine-type peptidase activity"/>
    <property type="evidence" value="ECO:0007669"/>
    <property type="project" value="UniProtKB-KW"/>
</dbReference>